<sequence length="114" mass="11847">MISDQEAQAARITIPAMSTPPCLGPSATAPAADAVPLEPTVSPARVAPDLTGPRRPAESDRRPGLGHTVTAGRRIVDRSAPGCGETMRHRSPTARRRPRTVLSTARSPAVHSGG</sequence>
<feature type="compositionally biased region" description="Basic residues" evidence="1">
    <location>
        <begin position="89"/>
        <end position="99"/>
    </location>
</feature>
<keyword evidence="3" id="KW-1185">Reference proteome</keyword>
<dbReference type="InParanoid" id="Q9EX25"/>
<evidence type="ECO:0000256" key="1">
    <source>
        <dbReference type="SAM" id="MobiDB-lite"/>
    </source>
</evidence>
<evidence type="ECO:0000313" key="3">
    <source>
        <dbReference type="Proteomes" id="UP000001973"/>
    </source>
</evidence>
<dbReference type="EMBL" id="AL939107">
    <property type="protein sequence ID" value="CAC14383.1"/>
    <property type="molecule type" value="Genomic_DNA"/>
</dbReference>
<feature type="region of interest" description="Disordered" evidence="1">
    <location>
        <begin position="1"/>
        <end position="114"/>
    </location>
</feature>
<accession>Q9EX25</accession>
<evidence type="ECO:0000313" key="2">
    <source>
        <dbReference type="EMBL" id="CAC14383.1"/>
    </source>
</evidence>
<protein>
    <submittedName>
        <fullName evidence="2">Uncharacterized protein</fullName>
    </submittedName>
</protein>
<dbReference type="STRING" id="100226.gene:17758598"/>
<name>Q9EX25_STRCO</name>
<dbReference type="KEGG" id="sco:SCO1015"/>
<proteinExistence type="predicted"/>
<organism evidence="2 3">
    <name type="scientific">Streptomyces coelicolor (strain ATCC BAA-471 / A3(2) / M145)</name>
    <dbReference type="NCBI Taxonomy" id="100226"/>
    <lineage>
        <taxon>Bacteria</taxon>
        <taxon>Bacillati</taxon>
        <taxon>Actinomycetota</taxon>
        <taxon>Actinomycetes</taxon>
        <taxon>Kitasatosporales</taxon>
        <taxon>Streptomycetaceae</taxon>
        <taxon>Streptomyces</taxon>
        <taxon>Streptomyces albidoflavus group</taxon>
    </lineage>
</organism>
<dbReference type="PaxDb" id="100226-SCO1015"/>
<dbReference type="HOGENOM" id="CLU_2119668_0_0_11"/>
<reference evidence="2 3" key="1">
    <citation type="journal article" date="1996" name="Mol. Microbiol.">
        <title>A set of ordered cosmids and a detailed genetic and physical map for the 8 Mb Streptomyces coelicolor A3(2) chromosome.</title>
        <authorList>
            <person name="Redenbach M."/>
            <person name="Kieser H.M."/>
            <person name="Denapaite D."/>
            <person name="Eichner A."/>
            <person name="Cullum J."/>
            <person name="Kinashi H."/>
            <person name="Hopwood D.A."/>
        </authorList>
    </citation>
    <scope>NUCLEOTIDE SEQUENCE [LARGE SCALE GENOMIC DNA]</scope>
    <source>
        <strain evidence="3">ATCC BAA-471 / A3(2) / M145</strain>
    </source>
</reference>
<dbReference type="AlphaFoldDB" id="Q9EX25"/>
<dbReference type="Proteomes" id="UP000001973">
    <property type="component" value="Chromosome"/>
</dbReference>
<dbReference type="EMBL" id="AL645882">
    <property type="protein sequence ID" value="CAC14383.1"/>
    <property type="molecule type" value="Genomic_DNA"/>
</dbReference>
<gene>
    <name evidence="2" type="ordered locus">SCO1015</name>
    <name evidence="2" type="ORF">2SCG2.29c</name>
</gene>
<reference evidence="2 3" key="2">
    <citation type="journal article" date="2002" name="Nature">
        <title>Complete genome sequence of the model actinomycete Streptomyces coelicolor A3(2).</title>
        <authorList>
            <person name="Bentley S.D."/>
            <person name="Chater K.F."/>
            <person name="Cerdeno-Tarraga A.M."/>
            <person name="Challis G.L."/>
            <person name="Thomson N.R."/>
            <person name="James K.D."/>
            <person name="Harris D.E."/>
            <person name="Quail M.A."/>
            <person name="Kieser H."/>
            <person name="Harper D."/>
            <person name="Bateman A."/>
            <person name="Brown S."/>
            <person name="Chandra G."/>
            <person name="Chen C.W."/>
            <person name="Collins M."/>
            <person name="Cronin A."/>
            <person name="Fraser A."/>
            <person name="Goble A."/>
            <person name="Hidalgo J."/>
            <person name="Hornsby T."/>
            <person name="Howarth S."/>
            <person name="Huang C.H."/>
            <person name="Kieser T."/>
            <person name="Larke L."/>
            <person name="Murphy L."/>
            <person name="Oliver K."/>
            <person name="O'Neil S."/>
            <person name="Rabbinowitsch E."/>
            <person name="Rajandream M.A."/>
            <person name="Rutherford K."/>
            <person name="Rutter S."/>
            <person name="Seeger K."/>
            <person name="Saunders D."/>
            <person name="Sharp S."/>
            <person name="Squares R."/>
            <person name="Squares S."/>
            <person name="Taylor K."/>
            <person name="Warren T."/>
            <person name="Wietzorrek A."/>
            <person name="Woodward J."/>
            <person name="Barrell B.G."/>
            <person name="Parkhill J."/>
            <person name="Hopwood D.A."/>
        </authorList>
    </citation>
    <scope>NUCLEOTIDE SEQUENCE [LARGE SCALE GENOMIC DNA]</scope>
    <source>
        <strain evidence="3">ATCC BAA-471 / A3(2) / M145</strain>
    </source>
</reference>